<accession>A0AAV4TVP3</accession>
<dbReference type="Proteomes" id="UP001054945">
    <property type="component" value="Unassembled WGS sequence"/>
</dbReference>
<reference evidence="2 3" key="1">
    <citation type="submission" date="2021-06" db="EMBL/GenBank/DDBJ databases">
        <title>Caerostris extrusa draft genome.</title>
        <authorList>
            <person name="Kono N."/>
            <person name="Arakawa K."/>
        </authorList>
    </citation>
    <scope>NUCLEOTIDE SEQUENCE [LARGE SCALE GENOMIC DNA]</scope>
</reference>
<protein>
    <submittedName>
        <fullName evidence="2">Uncharacterized protein</fullName>
    </submittedName>
</protein>
<feature type="chain" id="PRO_5043808752" evidence="1">
    <location>
        <begin position="39"/>
        <end position="78"/>
    </location>
</feature>
<keyword evidence="3" id="KW-1185">Reference proteome</keyword>
<name>A0AAV4TVP3_CAEEX</name>
<evidence type="ECO:0000256" key="1">
    <source>
        <dbReference type="SAM" id="SignalP"/>
    </source>
</evidence>
<proteinExistence type="predicted"/>
<gene>
    <name evidence="2" type="ORF">CEXT_806061</name>
</gene>
<dbReference type="AlphaFoldDB" id="A0AAV4TVP3"/>
<organism evidence="2 3">
    <name type="scientific">Caerostris extrusa</name>
    <name type="common">Bark spider</name>
    <name type="synonym">Caerostris bankana</name>
    <dbReference type="NCBI Taxonomy" id="172846"/>
    <lineage>
        <taxon>Eukaryota</taxon>
        <taxon>Metazoa</taxon>
        <taxon>Ecdysozoa</taxon>
        <taxon>Arthropoda</taxon>
        <taxon>Chelicerata</taxon>
        <taxon>Arachnida</taxon>
        <taxon>Araneae</taxon>
        <taxon>Araneomorphae</taxon>
        <taxon>Entelegynae</taxon>
        <taxon>Araneoidea</taxon>
        <taxon>Araneidae</taxon>
        <taxon>Caerostris</taxon>
    </lineage>
</organism>
<dbReference type="EMBL" id="BPLR01011697">
    <property type="protein sequence ID" value="GIY48288.1"/>
    <property type="molecule type" value="Genomic_DNA"/>
</dbReference>
<comment type="caution">
    <text evidence="2">The sequence shown here is derived from an EMBL/GenBank/DDBJ whole genome shotgun (WGS) entry which is preliminary data.</text>
</comment>
<evidence type="ECO:0000313" key="3">
    <source>
        <dbReference type="Proteomes" id="UP001054945"/>
    </source>
</evidence>
<evidence type="ECO:0000313" key="2">
    <source>
        <dbReference type="EMBL" id="GIY48288.1"/>
    </source>
</evidence>
<keyword evidence="1" id="KW-0732">Signal</keyword>
<sequence length="78" mass="8759">MRGRYLQRWRLEVWRSTWLNWNILVLLHSCNLGQSSLAEAGQNKSDNNEKKTTTFAPALALVGASDNKFLPGGSNQPT</sequence>
<feature type="signal peptide" evidence="1">
    <location>
        <begin position="1"/>
        <end position="38"/>
    </location>
</feature>